<dbReference type="InParanoid" id="A0A0D0EBG8"/>
<dbReference type="AlphaFoldDB" id="A0A0D0EBG8"/>
<organism evidence="1 2">
    <name type="scientific">Paxillus rubicundulus Ve08.2h10</name>
    <dbReference type="NCBI Taxonomy" id="930991"/>
    <lineage>
        <taxon>Eukaryota</taxon>
        <taxon>Fungi</taxon>
        <taxon>Dikarya</taxon>
        <taxon>Basidiomycota</taxon>
        <taxon>Agaricomycotina</taxon>
        <taxon>Agaricomycetes</taxon>
        <taxon>Agaricomycetidae</taxon>
        <taxon>Boletales</taxon>
        <taxon>Paxilineae</taxon>
        <taxon>Paxillaceae</taxon>
        <taxon>Paxillus</taxon>
    </lineage>
</organism>
<proteinExistence type="predicted"/>
<accession>A0A0D0EBG8</accession>
<evidence type="ECO:0000313" key="1">
    <source>
        <dbReference type="EMBL" id="KIK97595.1"/>
    </source>
</evidence>
<protein>
    <submittedName>
        <fullName evidence="1">Uncharacterized protein</fullName>
    </submittedName>
</protein>
<name>A0A0D0EBG8_9AGAM</name>
<reference evidence="2" key="2">
    <citation type="submission" date="2015-01" db="EMBL/GenBank/DDBJ databases">
        <title>Evolutionary Origins and Diversification of the Mycorrhizal Mutualists.</title>
        <authorList>
            <consortium name="DOE Joint Genome Institute"/>
            <consortium name="Mycorrhizal Genomics Consortium"/>
            <person name="Kohler A."/>
            <person name="Kuo A."/>
            <person name="Nagy L.G."/>
            <person name="Floudas D."/>
            <person name="Copeland A."/>
            <person name="Barry K.W."/>
            <person name="Cichocki N."/>
            <person name="Veneault-Fourrey C."/>
            <person name="LaButti K."/>
            <person name="Lindquist E.A."/>
            <person name="Lipzen A."/>
            <person name="Lundell T."/>
            <person name="Morin E."/>
            <person name="Murat C."/>
            <person name="Riley R."/>
            <person name="Ohm R."/>
            <person name="Sun H."/>
            <person name="Tunlid A."/>
            <person name="Henrissat B."/>
            <person name="Grigoriev I.V."/>
            <person name="Hibbett D.S."/>
            <person name="Martin F."/>
        </authorList>
    </citation>
    <scope>NUCLEOTIDE SEQUENCE [LARGE SCALE GENOMIC DNA]</scope>
    <source>
        <strain evidence="2">Ve08.2h10</strain>
    </source>
</reference>
<dbReference type="Proteomes" id="UP000054538">
    <property type="component" value="Unassembled WGS sequence"/>
</dbReference>
<evidence type="ECO:0000313" key="2">
    <source>
        <dbReference type="Proteomes" id="UP000054538"/>
    </source>
</evidence>
<keyword evidence="2" id="KW-1185">Reference proteome</keyword>
<dbReference type="EMBL" id="KN824928">
    <property type="protein sequence ID" value="KIK97595.1"/>
    <property type="molecule type" value="Genomic_DNA"/>
</dbReference>
<reference evidence="1 2" key="1">
    <citation type="submission" date="2014-04" db="EMBL/GenBank/DDBJ databases">
        <authorList>
            <consortium name="DOE Joint Genome Institute"/>
            <person name="Kuo A."/>
            <person name="Kohler A."/>
            <person name="Jargeat P."/>
            <person name="Nagy L.G."/>
            <person name="Floudas D."/>
            <person name="Copeland A."/>
            <person name="Barry K.W."/>
            <person name="Cichocki N."/>
            <person name="Veneault-Fourrey C."/>
            <person name="LaButti K."/>
            <person name="Lindquist E.A."/>
            <person name="Lipzen A."/>
            <person name="Lundell T."/>
            <person name="Morin E."/>
            <person name="Murat C."/>
            <person name="Sun H."/>
            <person name="Tunlid A."/>
            <person name="Henrissat B."/>
            <person name="Grigoriev I.V."/>
            <person name="Hibbett D.S."/>
            <person name="Martin F."/>
            <person name="Nordberg H.P."/>
            <person name="Cantor M.N."/>
            <person name="Hua S.X."/>
        </authorList>
    </citation>
    <scope>NUCLEOTIDE SEQUENCE [LARGE SCALE GENOMIC DNA]</scope>
    <source>
        <strain evidence="1 2">Ve08.2h10</strain>
    </source>
</reference>
<dbReference type="HOGENOM" id="CLU_1482454_0_0_1"/>
<gene>
    <name evidence="1" type="ORF">PAXRUDRAFT_207078</name>
</gene>
<sequence length="182" mass="20452">MLPPRWNQCRTATSSQNVRAVPNLVSLKVTVPLLSRLLRDPISIKRRNDISVAVNCVHAGQLRCAALARTTLNCNVVFTFSRVYLPHHCFVTISALSLSIGHNSDCIFQETASHFVRRPTIQVPVPKYFHITTTNLPLVRIVVLSLDKSCKRFQRCMNNSTTTQFLRPSARHPQLFSGICGI</sequence>